<proteinExistence type="predicted"/>
<protein>
    <recommendedName>
        <fullName evidence="2">Chromosomal replication initiator DnaA C-terminal domain-containing protein</fullName>
    </recommendedName>
</protein>
<accession>A0ABU0LVJ4</accession>
<evidence type="ECO:0000256" key="1">
    <source>
        <dbReference type="SAM" id="MobiDB-lite"/>
    </source>
</evidence>
<organism evidence="3 4">
    <name type="scientific">Ancylobacter amanitiformis</name>
    <dbReference type="NCBI Taxonomy" id="217069"/>
    <lineage>
        <taxon>Bacteria</taxon>
        <taxon>Pseudomonadati</taxon>
        <taxon>Pseudomonadota</taxon>
        <taxon>Alphaproteobacteria</taxon>
        <taxon>Hyphomicrobiales</taxon>
        <taxon>Xanthobacteraceae</taxon>
        <taxon>Ancylobacter</taxon>
    </lineage>
</organism>
<keyword evidence="4" id="KW-1185">Reference proteome</keyword>
<evidence type="ECO:0000313" key="3">
    <source>
        <dbReference type="EMBL" id="MDQ0512752.1"/>
    </source>
</evidence>
<dbReference type="RefSeq" id="WP_306891421.1">
    <property type="nucleotide sequence ID" value="NZ_JAUSVR010000016.1"/>
</dbReference>
<dbReference type="SMART" id="SM00760">
    <property type="entry name" value="Bac_DnaA_C"/>
    <property type="match status" value="1"/>
</dbReference>
<feature type="domain" description="Chromosomal replication initiator DnaA C-terminal" evidence="2">
    <location>
        <begin position="34"/>
        <end position="102"/>
    </location>
</feature>
<dbReference type="Proteomes" id="UP001235094">
    <property type="component" value="Unassembled WGS sequence"/>
</dbReference>
<dbReference type="InterPro" id="IPR010921">
    <property type="entry name" value="Trp_repressor/repl_initiator"/>
</dbReference>
<gene>
    <name evidence="3" type="ORF">QOZ99_003666</name>
</gene>
<evidence type="ECO:0000259" key="2">
    <source>
        <dbReference type="SMART" id="SM00760"/>
    </source>
</evidence>
<dbReference type="EMBL" id="JAUSVR010000016">
    <property type="protein sequence ID" value="MDQ0512752.1"/>
    <property type="molecule type" value="Genomic_DNA"/>
</dbReference>
<feature type="region of interest" description="Disordered" evidence="1">
    <location>
        <begin position="1"/>
        <end position="23"/>
    </location>
</feature>
<reference evidence="3 4" key="1">
    <citation type="submission" date="2023-07" db="EMBL/GenBank/DDBJ databases">
        <title>Genomic Encyclopedia of Type Strains, Phase IV (KMG-IV): sequencing the most valuable type-strain genomes for metagenomic binning, comparative biology and taxonomic classification.</title>
        <authorList>
            <person name="Goeker M."/>
        </authorList>
    </citation>
    <scope>NUCLEOTIDE SEQUENCE [LARGE SCALE GENOMIC DNA]</scope>
    <source>
        <strain evidence="3 4">DSM 15561</strain>
    </source>
</reference>
<comment type="caution">
    <text evidence="3">The sequence shown here is derived from an EMBL/GenBank/DDBJ whole genome shotgun (WGS) entry which is preliminary data.</text>
</comment>
<evidence type="ECO:0000313" key="4">
    <source>
        <dbReference type="Proteomes" id="UP001235094"/>
    </source>
</evidence>
<dbReference type="Gene3D" id="1.10.1750.10">
    <property type="match status" value="1"/>
</dbReference>
<dbReference type="Pfam" id="PF08299">
    <property type="entry name" value="Bac_DnaA_C"/>
    <property type="match status" value="1"/>
</dbReference>
<dbReference type="CDD" id="cd06571">
    <property type="entry name" value="Bac_DnaA_C"/>
    <property type="match status" value="1"/>
</dbReference>
<sequence>MGNIAIPSSAPTMRATLPPPPATGEAARARCRALCRLAADLAAADADHPADAVLGRAGGRSIAAVRALAMYLAHVALGLSLRRVAAGFARHPSTVAHACRRVEERREQAVWDQRIARLEDIITREAARREDLRHG</sequence>
<dbReference type="InterPro" id="IPR013159">
    <property type="entry name" value="DnaA_C"/>
</dbReference>
<dbReference type="SUPFAM" id="SSF48295">
    <property type="entry name" value="TrpR-like"/>
    <property type="match status" value="1"/>
</dbReference>
<name>A0ABU0LVJ4_9HYPH</name>